<keyword evidence="6 13" id="KW-0406">Ion transport</keyword>
<comment type="subcellular location">
    <subcellularLocation>
        <location evidence="12">Postsynaptic cell membrane</location>
        <topology evidence="12">Multi-pass membrane protein</topology>
    </subcellularLocation>
</comment>
<dbReference type="SUPFAM" id="SSF63712">
    <property type="entry name" value="Nicotinic receptor ligand binding domain-like"/>
    <property type="match status" value="1"/>
</dbReference>
<evidence type="ECO:0000256" key="4">
    <source>
        <dbReference type="ARBA" id="ARBA00022692"/>
    </source>
</evidence>
<keyword evidence="2 13" id="KW-0813">Transport</keyword>
<evidence type="ECO:0000256" key="7">
    <source>
        <dbReference type="ARBA" id="ARBA00023136"/>
    </source>
</evidence>
<feature type="domain" description="Neurotransmitter-gated ion-channel ligand-binding" evidence="14">
    <location>
        <begin position="144"/>
        <end position="301"/>
    </location>
</feature>
<evidence type="ECO:0000256" key="12">
    <source>
        <dbReference type="ARBA" id="ARBA00034104"/>
    </source>
</evidence>
<evidence type="ECO:0000256" key="5">
    <source>
        <dbReference type="ARBA" id="ARBA00023018"/>
    </source>
</evidence>
<dbReference type="InterPro" id="IPR018000">
    <property type="entry name" value="Neurotransmitter_ion_chnl_CS"/>
</dbReference>
<dbReference type="PANTHER" id="PTHR18945">
    <property type="entry name" value="NEUROTRANSMITTER GATED ION CHANNEL"/>
    <property type="match status" value="1"/>
</dbReference>
<evidence type="ECO:0000256" key="10">
    <source>
        <dbReference type="ARBA" id="ARBA00023286"/>
    </source>
</evidence>
<keyword evidence="4" id="KW-0812">Transmembrane</keyword>
<dbReference type="Proteomes" id="UP001516400">
    <property type="component" value="Unassembled WGS sequence"/>
</dbReference>
<accession>A0ABD2MKG2</accession>
<reference evidence="15 16" key="1">
    <citation type="journal article" date="2021" name="BMC Biol.">
        <title>Horizontally acquired antibacterial genes associated with adaptive radiation of ladybird beetles.</title>
        <authorList>
            <person name="Li H.S."/>
            <person name="Tang X.F."/>
            <person name="Huang Y.H."/>
            <person name="Xu Z.Y."/>
            <person name="Chen M.L."/>
            <person name="Du X.Y."/>
            <person name="Qiu B.Y."/>
            <person name="Chen P.T."/>
            <person name="Zhang W."/>
            <person name="Slipinski A."/>
            <person name="Escalona H.E."/>
            <person name="Waterhouse R.M."/>
            <person name="Zwick A."/>
            <person name="Pang H."/>
        </authorList>
    </citation>
    <scope>NUCLEOTIDE SEQUENCE [LARGE SCALE GENOMIC DNA]</scope>
    <source>
        <strain evidence="15">SYSU2018</strain>
    </source>
</reference>
<dbReference type="EMBL" id="JABFTP020000001">
    <property type="protein sequence ID" value="KAL3266843.1"/>
    <property type="molecule type" value="Genomic_DNA"/>
</dbReference>
<gene>
    <name evidence="15" type="ORF">HHI36_010994</name>
</gene>
<comment type="caution">
    <text evidence="15">The sequence shown here is derived from an EMBL/GenBank/DDBJ whole genome shotgun (WGS) entry which is preliminary data.</text>
</comment>
<sequence length="303" mass="35199">MQKWFPKVADIEVELDTKLRNASTDLPLEPAIAEMQKREKRSTNIIVFGLEEVAANTKEERIAHEEKKVFNILKNISANRFKMHRFGTHDQNKKRPIRVIFQTKQEALEILKLRNNLGDLEVYINECEVNLTSSNEAVWADENEARLMKHLMADYDAAVRPVDNSSLPLTVIFGVSLHHIIDVDEKNQILTTNCWITQIWKDYHLRWNASDFAGIKVIRIPYQRVWKPDIILYNNADPQYQSSVINTNVIVSSSGEVVWLSHGIYRSSCDINVEYFPFDVQSCQMKWASWTYDGYQVSISFQC</sequence>
<proteinExistence type="inferred from homology"/>
<keyword evidence="7" id="KW-0472">Membrane</keyword>
<dbReference type="InterPro" id="IPR006202">
    <property type="entry name" value="Neur_chan_lig-bd"/>
</dbReference>
<evidence type="ECO:0000256" key="3">
    <source>
        <dbReference type="ARBA" id="ARBA00022475"/>
    </source>
</evidence>
<dbReference type="InterPro" id="IPR006201">
    <property type="entry name" value="Neur_channel"/>
</dbReference>
<evidence type="ECO:0000256" key="8">
    <source>
        <dbReference type="ARBA" id="ARBA00023170"/>
    </source>
</evidence>
<keyword evidence="11 13" id="KW-0407">Ion channel</keyword>
<keyword evidence="9" id="KW-0628">Postsynaptic cell membrane</keyword>
<keyword evidence="8" id="KW-0675">Receptor</keyword>
<dbReference type="FunFam" id="2.70.170.10:FF:000016">
    <property type="entry name" value="Nicotinic acetylcholine receptor subunit"/>
    <property type="match status" value="1"/>
</dbReference>
<evidence type="ECO:0000256" key="13">
    <source>
        <dbReference type="RuleBase" id="RU000687"/>
    </source>
</evidence>
<dbReference type="PRINTS" id="PR00254">
    <property type="entry name" value="NICOTINICR"/>
</dbReference>
<dbReference type="GO" id="GO:0034220">
    <property type="term" value="P:monoatomic ion transmembrane transport"/>
    <property type="evidence" value="ECO:0007669"/>
    <property type="project" value="UniProtKB-KW"/>
</dbReference>
<comment type="similarity">
    <text evidence="1">Belongs to the ligand-gated ion channel (TC 1.A.9) family. Acetylcholine receptor (TC 1.A.9.1) subfamily.</text>
</comment>
<evidence type="ECO:0000256" key="1">
    <source>
        <dbReference type="ARBA" id="ARBA00009237"/>
    </source>
</evidence>
<evidence type="ECO:0000256" key="2">
    <source>
        <dbReference type="ARBA" id="ARBA00022448"/>
    </source>
</evidence>
<evidence type="ECO:0000259" key="14">
    <source>
        <dbReference type="Pfam" id="PF02931"/>
    </source>
</evidence>
<keyword evidence="16" id="KW-1185">Reference proteome</keyword>
<evidence type="ECO:0000256" key="9">
    <source>
        <dbReference type="ARBA" id="ARBA00023257"/>
    </source>
</evidence>
<keyword evidence="3" id="KW-1003">Cell membrane</keyword>
<evidence type="ECO:0000313" key="16">
    <source>
        <dbReference type="Proteomes" id="UP001516400"/>
    </source>
</evidence>
<evidence type="ECO:0000313" key="15">
    <source>
        <dbReference type="EMBL" id="KAL3266843.1"/>
    </source>
</evidence>
<dbReference type="Gene3D" id="2.70.170.10">
    <property type="entry name" value="Neurotransmitter-gated ion-channel ligand-binding domain"/>
    <property type="match status" value="1"/>
</dbReference>
<evidence type="ECO:0000256" key="6">
    <source>
        <dbReference type="ARBA" id="ARBA00023065"/>
    </source>
</evidence>
<dbReference type="PRINTS" id="PR00252">
    <property type="entry name" value="NRIONCHANNEL"/>
</dbReference>
<organism evidence="15 16">
    <name type="scientific">Cryptolaemus montrouzieri</name>
    <dbReference type="NCBI Taxonomy" id="559131"/>
    <lineage>
        <taxon>Eukaryota</taxon>
        <taxon>Metazoa</taxon>
        <taxon>Ecdysozoa</taxon>
        <taxon>Arthropoda</taxon>
        <taxon>Hexapoda</taxon>
        <taxon>Insecta</taxon>
        <taxon>Pterygota</taxon>
        <taxon>Neoptera</taxon>
        <taxon>Endopterygota</taxon>
        <taxon>Coleoptera</taxon>
        <taxon>Polyphaga</taxon>
        <taxon>Cucujiformia</taxon>
        <taxon>Coccinelloidea</taxon>
        <taxon>Coccinellidae</taxon>
        <taxon>Scymninae</taxon>
        <taxon>Scymnini</taxon>
        <taxon>Cryptolaemus</taxon>
    </lineage>
</organism>
<dbReference type="Pfam" id="PF02931">
    <property type="entry name" value="Neur_chan_LBD"/>
    <property type="match status" value="1"/>
</dbReference>
<dbReference type="InterPro" id="IPR002394">
    <property type="entry name" value="Nicotinic_acetylcholine_rcpt"/>
</dbReference>
<protein>
    <recommendedName>
        <fullName evidence="14">Neurotransmitter-gated ion-channel ligand-binding domain-containing protein</fullName>
    </recommendedName>
</protein>
<evidence type="ECO:0000256" key="11">
    <source>
        <dbReference type="ARBA" id="ARBA00023303"/>
    </source>
</evidence>
<dbReference type="CDD" id="cd18997">
    <property type="entry name" value="LGIC_ECD_nAChR"/>
    <property type="match status" value="1"/>
</dbReference>
<dbReference type="GO" id="GO:0045211">
    <property type="term" value="C:postsynaptic membrane"/>
    <property type="evidence" value="ECO:0007669"/>
    <property type="project" value="UniProtKB-SubCell"/>
</dbReference>
<keyword evidence="5" id="KW-0770">Synapse</keyword>
<name>A0ABD2MKG2_9CUCU</name>
<dbReference type="InterPro" id="IPR036734">
    <property type="entry name" value="Neur_chan_lig-bd_sf"/>
</dbReference>
<dbReference type="PROSITE" id="PS00236">
    <property type="entry name" value="NEUROTR_ION_CHANNEL"/>
    <property type="match status" value="1"/>
</dbReference>
<dbReference type="AlphaFoldDB" id="A0ABD2MKG2"/>
<keyword evidence="10" id="KW-1071">Ligand-gated ion channel</keyword>